<feature type="transmembrane region" description="Helical" evidence="6">
    <location>
        <begin position="398"/>
        <end position="419"/>
    </location>
</feature>
<keyword evidence="3 6" id="KW-0812">Transmembrane</keyword>
<evidence type="ECO:0000256" key="1">
    <source>
        <dbReference type="ARBA" id="ARBA00004141"/>
    </source>
</evidence>
<keyword evidence="9" id="KW-1185">Reference proteome</keyword>
<dbReference type="Pfam" id="PF00005">
    <property type="entry name" value="ABC_tran"/>
    <property type="match status" value="1"/>
</dbReference>
<name>A0A1X0NXY3_9TRYP</name>
<comment type="caution">
    <text evidence="8">The sequence shown here is derived from an EMBL/GenBank/DDBJ whole genome shotgun (WGS) entry which is preliminary data.</text>
</comment>
<feature type="transmembrane region" description="Helical" evidence="6">
    <location>
        <begin position="546"/>
        <end position="566"/>
    </location>
</feature>
<feature type="transmembrane region" description="Helical" evidence="6">
    <location>
        <begin position="626"/>
        <end position="647"/>
    </location>
</feature>
<organism evidence="8 9">
    <name type="scientific">Trypanosoma theileri</name>
    <dbReference type="NCBI Taxonomy" id="67003"/>
    <lineage>
        <taxon>Eukaryota</taxon>
        <taxon>Discoba</taxon>
        <taxon>Euglenozoa</taxon>
        <taxon>Kinetoplastea</taxon>
        <taxon>Metakinetoplastina</taxon>
        <taxon>Trypanosomatida</taxon>
        <taxon>Trypanosomatidae</taxon>
        <taxon>Trypanosoma</taxon>
    </lineage>
</organism>
<sequence length="661" mass="73056">MSAPLTITPSDSSSHGYYASSSSLTLGFDNVTMVRDKHVVIQNATGIIYGGRLTAVVNCGGTQSDSFLLDALAGREECASGTIMMNGIPVDAPAYLHRTTLIDEEFTAFEELTVRESIEYAASMRVASQAYTPQDIMEALSLSEVSDKIVRDCSLYVRRRVSLGKELLLDPLVLCFDQLLEGLRTHEAQEFMILLRRIAAPAAAAHTRSSLATVSTTRTSVEFPSSSPMSTPEVSTITRGIPESLVIESSGVLRSSQGLELAGRCSGGRIVLVSMIQPRWAVLKYVDNVILFEREQCVFCGTLQELITAIGANPSSGAMENAISSLYRLASNRGTSSLATALASSGNAERVHQKVTQFFHKCASGQETLEGMPYSSPGAHVRLYYMFKYAFLQIRHNLLVGSALFALLVIVTVVLAAVYNSQEGQSGMQNRIGIIFFLVSSTFLYSILSLDGQRKEYKSFLRHRSHGYYGTLTYLTYAVLYCALERVFFLSSVAFVAFCVSNIVGKWDYYLPIMKLVLIIGVMSFASYFVVFFFCTVIWRRRFAMFALFAVYTLNLLLAGIILNLTTLPLPFQYISNLSIIRLAYESSILSQFVGHDFGCVEDKETMCYTGSQYATFLGFRNSRQWTNVGILAGIAGLLIMGCFSAMQWCHPPRKRRHTTL</sequence>
<evidence type="ECO:0000256" key="2">
    <source>
        <dbReference type="ARBA" id="ARBA00022448"/>
    </source>
</evidence>
<dbReference type="RefSeq" id="XP_028883537.1">
    <property type="nucleotide sequence ID" value="XM_029025221.1"/>
</dbReference>
<dbReference type="SUPFAM" id="SSF52540">
    <property type="entry name" value="P-loop containing nucleoside triphosphate hydrolases"/>
    <property type="match status" value="1"/>
</dbReference>
<evidence type="ECO:0000313" key="8">
    <source>
        <dbReference type="EMBL" id="ORC89471.1"/>
    </source>
</evidence>
<proteinExistence type="predicted"/>
<feature type="transmembrane region" description="Helical" evidence="6">
    <location>
        <begin position="516"/>
        <end position="539"/>
    </location>
</feature>
<dbReference type="GO" id="GO:0016020">
    <property type="term" value="C:membrane"/>
    <property type="evidence" value="ECO:0007669"/>
    <property type="project" value="UniProtKB-SubCell"/>
</dbReference>
<evidence type="ECO:0000256" key="3">
    <source>
        <dbReference type="ARBA" id="ARBA00022692"/>
    </source>
</evidence>
<dbReference type="AlphaFoldDB" id="A0A1X0NXY3"/>
<dbReference type="VEuPathDB" id="TriTrypDB:TM35_000122460"/>
<reference evidence="8 9" key="1">
    <citation type="submission" date="2017-03" db="EMBL/GenBank/DDBJ databases">
        <title>An alternative strategy for trypanosome survival in the mammalian bloodstream revealed through genome and transcriptome analysis of the ubiquitous bovine parasite Trypanosoma (Megatrypanum) theileri.</title>
        <authorList>
            <person name="Kelly S."/>
            <person name="Ivens A."/>
            <person name="Mott A."/>
            <person name="O'Neill E."/>
            <person name="Emms D."/>
            <person name="Macleod O."/>
            <person name="Voorheis P."/>
            <person name="Matthews J."/>
            <person name="Matthews K."/>
            <person name="Carrington M."/>
        </authorList>
    </citation>
    <scope>NUCLEOTIDE SEQUENCE [LARGE SCALE GENOMIC DNA]</scope>
    <source>
        <strain evidence="8">Edinburgh</strain>
    </source>
</reference>
<dbReference type="InterPro" id="IPR027417">
    <property type="entry name" value="P-loop_NTPase"/>
</dbReference>
<comment type="subcellular location">
    <subcellularLocation>
        <location evidence="1">Membrane</location>
        <topology evidence="1">Multi-pass membrane protein</topology>
    </subcellularLocation>
</comment>
<dbReference type="Gene3D" id="3.40.50.300">
    <property type="entry name" value="P-loop containing nucleotide triphosphate hydrolases"/>
    <property type="match status" value="1"/>
</dbReference>
<evidence type="ECO:0000313" key="9">
    <source>
        <dbReference type="Proteomes" id="UP000192257"/>
    </source>
</evidence>
<dbReference type="PANTHER" id="PTHR48041:SF91">
    <property type="entry name" value="ABC TRANSPORTER G FAMILY MEMBER 28"/>
    <property type="match status" value="1"/>
</dbReference>
<feature type="transmembrane region" description="Helical" evidence="6">
    <location>
        <begin position="431"/>
        <end position="450"/>
    </location>
</feature>
<evidence type="ECO:0000256" key="5">
    <source>
        <dbReference type="ARBA" id="ARBA00023136"/>
    </source>
</evidence>
<dbReference type="PROSITE" id="PS50893">
    <property type="entry name" value="ABC_TRANSPORTER_2"/>
    <property type="match status" value="1"/>
</dbReference>
<dbReference type="OrthoDB" id="66620at2759"/>
<keyword evidence="4 6" id="KW-1133">Transmembrane helix</keyword>
<dbReference type="GO" id="GO:0005524">
    <property type="term" value="F:ATP binding"/>
    <property type="evidence" value="ECO:0007669"/>
    <property type="project" value="InterPro"/>
</dbReference>
<keyword evidence="5 6" id="KW-0472">Membrane</keyword>
<gene>
    <name evidence="8" type="ORF">TM35_000122460</name>
</gene>
<protein>
    <submittedName>
        <fullName evidence="8">ABC transporter</fullName>
    </submittedName>
</protein>
<evidence type="ECO:0000256" key="4">
    <source>
        <dbReference type="ARBA" id="ARBA00022989"/>
    </source>
</evidence>
<dbReference type="Proteomes" id="UP000192257">
    <property type="component" value="Unassembled WGS sequence"/>
</dbReference>
<keyword evidence="2" id="KW-0813">Transport</keyword>
<evidence type="ECO:0000259" key="7">
    <source>
        <dbReference type="PROSITE" id="PS50893"/>
    </source>
</evidence>
<dbReference type="PANTHER" id="PTHR48041">
    <property type="entry name" value="ABC TRANSPORTER G FAMILY MEMBER 28"/>
    <property type="match status" value="1"/>
</dbReference>
<dbReference type="GO" id="GO:0016887">
    <property type="term" value="F:ATP hydrolysis activity"/>
    <property type="evidence" value="ECO:0007669"/>
    <property type="project" value="InterPro"/>
</dbReference>
<accession>A0A1X0NXY3</accession>
<dbReference type="InterPro" id="IPR050352">
    <property type="entry name" value="ABCG_transporters"/>
</dbReference>
<evidence type="ECO:0000256" key="6">
    <source>
        <dbReference type="SAM" id="Phobius"/>
    </source>
</evidence>
<dbReference type="GO" id="GO:0042626">
    <property type="term" value="F:ATPase-coupled transmembrane transporter activity"/>
    <property type="evidence" value="ECO:0007669"/>
    <property type="project" value="TreeGrafter"/>
</dbReference>
<dbReference type="STRING" id="67003.A0A1X0NXY3"/>
<feature type="domain" description="ABC transporter" evidence="7">
    <location>
        <begin position="26"/>
        <end position="319"/>
    </location>
</feature>
<dbReference type="EMBL" id="NBCO01000012">
    <property type="protein sequence ID" value="ORC89471.1"/>
    <property type="molecule type" value="Genomic_DNA"/>
</dbReference>
<dbReference type="GeneID" id="39985001"/>
<feature type="transmembrane region" description="Helical" evidence="6">
    <location>
        <begin position="471"/>
        <end position="504"/>
    </location>
</feature>
<dbReference type="InterPro" id="IPR003439">
    <property type="entry name" value="ABC_transporter-like_ATP-bd"/>
</dbReference>